<protein>
    <submittedName>
        <fullName evidence="5">Uncharacterized protein</fullName>
    </submittedName>
</protein>
<dbReference type="EMBL" id="RCMK01000063">
    <property type="protein sequence ID" value="KAG2950800.1"/>
    <property type="molecule type" value="Genomic_DNA"/>
</dbReference>
<evidence type="ECO:0000313" key="3">
    <source>
        <dbReference type="EMBL" id="KAG2950800.1"/>
    </source>
</evidence>
<comment type="caution">
    <text evidence="5">The sequence shown here is derived from an EMBL/GenBank/DDBJ whole genome shotgun (WGS) entry which is preliminary data.</text>
</comment>
<dbReference type="Proteomes" id="UP000736787">
    <property type="component" value="Unassembled WGS sequence"/>
</dbReference>
<dbReference type="Proteomes" id="UP000735874">
    <property type="component" value="Unassembled WGS sequence"/>
</dbReference>
<gene>
    <name evidence="4" type="ORF">JG687_00001231</name>
    <name evidence="5" type="ORF">PC110_g8162</name>
    <name evidence="1" type="ORF">PC113_g2895</name>
    <name evidence="2" type="ORF">PC115_g2379</name>
    <name evidence="3" type="ORF">PC117_g4128</name>
</gene>
<organism evidence="5 6">
    <name type="scientific">Phytophthora cactorum</name>
    <dbReference type="NCBI Taxonomy" id="29920"/>
    <lineage>
        <taxon>Eukaryota</taxon>
        <taxon>Sar</taxon>
        <taxon>Stramenopiles</taxon>
        <taxon>Oomycota</taxon>
        <taxon>Peronosporomycetes</taxon>
        <taxon>Peronosporales</taxon>
        <taxon>Peronosporaceae</taxon>
        <taxon>Phytophthora</taxon>
    </lineage>
</organism>
<dbReference type="EMBL" id="MJFZ01000165">
    <property type="protein sequence ID" value="RAW35548.1"/>
    <property type="molecule type" value="Genomic_DNA"/>
</dbReference>
<dbReference type="EMBL" id="JAENGZ010000028">
    <property type="protein sequence ID" value="KAG6972892.1"/>
    <property type="molecule type" value="Genomic_DNA"/>
</dbReference>
<evidence type="ECO:0000313" key="1">
    <source>
        <dbReference type="EMBL" id="KAG2866375.1"/>
    </source>
</evidence>
<dbReference type="Proteomes" id="UP000688947">
    <property type="component" value="Unassembled WGS sequence"/>
</dbReference>
<dbReference type="Proteomes" id="UP000251314">
    <property type="component" value="Unassembled WGS sequence"/>
</dbReference>
<dbReference type="EMBL" id="RCMI01000034">
    <property type="protein sequence ID" value="KAG2940741.1"/>
    <property type="molecule type" value="Genomic_DNA"/>
</dbReference>
<dbReference type="AlphaFoldDB" id="A0A329SIS0"/>
<proteinExistence type="predicted"/>
<accession>A0A329SIS0</accession>
<evidence type="ECO:0000313" key="2">
    <source>
        <dbReference type="EMBL" id="KAG2940741.1"/>
    </source>
</evidence>
<dbReference type="VEuPathDB" id="FungiDB:PC110_g8162"/>
<reference evidence="1" key="2">
    <citation type="submission" date="2018-10" db="EMBL/GenBank/DDBJ databases">
        <title>Effector identification in a new, highly contiguous assembly of the strawberry crown rot pathogen Phytophthora cactorum.</title>
        <authorList>
            <person name="Armitage A.D."/>
            <person name="Nellist C.F."/>
            <person name="Bates H."/>
            <person name="Vickerstaff R.J."/>
            <person name="Harrison R.J."/>
        </authorList>
    </citation>
    <scope>NUCLEOTIDE SEQUENCE</scope>
    <source>
        <strain evidence="1">15-7</strain>
        <strain evidence="2">4032</strain>
        <strain evidence="3">4040</strain>
    </source>
</reference>
<dbReference type="EMBL" id="RCMG01000041">
    <property type="protein sequence ID" value="KAG2866375.1"/>
    <property type="molecule type" value="Genomic_DNA"/>
</dbReference>
<sequence>MWRALRGSLQTRHWLASMPEVVMKGITTTNMTPELLVTPGDKMPLDVDACVAEFGAQHGKASIQDHLSELNDTTLKLACLRRGVSVENMQSRCGFVDALWRSCIERVNALRLR</sequence>
<name>A0A329SIS0_9STRA</name>
<evidence type="ECO:0000313" key="5">
    <source>
        <dbReference type="EMBL" id="RAW35548.1"/>
    </source>
</evidence>
<evidence type="ECO:0000313" key="4">
    <source>
        <dbReference type="EMBL" id="KAG6972892.1"/>
    </source>
</evidence>
<keyword evidence="6" id="KW-1185">Reference proteome</keyword>
<dbReference type="OrthoDB" id="89517at2759"/>
<evidence type="ECO:0000313" key="6">
    <source>
        <dbReference type="Proteomes" id="UP000251314"/>
    </source>
</evidence>
<dbReference type="Proteomes" id="UP000774804">
    <property type="component" value="Unassembled WGS sequence"/>
</dbReference>
<reference evidence="5 6" key="1">
    <citation type="submission" date="2018-01" db="EMBL/GenBank/DDBJ databases">
        <title>Draft genome of the strawberry crown rot pathogen Phytophthora cactorum.</title>
        <authorList>
            <person name="Armitage A.D."/>
            <person name="Lysoe E."/>
            <person name="Nellist C.F."/>
            <person name="Harrison R.J."/>
            <person name="Brurberg M.B."/>
        </authorList>
    </citation>
    <scope>NUCLEOTIDE SEQUENCE [LARGE SCALE GENOMIC DNA]</scope>
    <source>
        <strain evidence="5 6">10300</strain>
    </source>
</reference>
<reference evidence="4" key="3">
    <citation type="submission" date="2021-01" db="EMBL/GenBank/DDBJ databases">
        <title>Phytophthora aleatoria, a newly-described species from Pinus radiata is distinct from Phytophthora cactorum isolates based on comparative genomics.</title>
        <authorList>
            <person name="Mcdougal R."/>
            <person name="Panda P."/>
            <person name="Williams N."/>
            <person name="Studholme D.J."/>
        </authorList>
    </citation>
    <scope>NUCLEOTIDE SEQUENCE</scope>
    <source>
        <strain evidence="4">NZFS 3830</strain>
    </source>
</reference>